<protein>
    <submittedName>
        <fullName evidence="3">GIY-YIG nuclease family protein</fullName>
    </submittedName>
</protein>
<dbReference type="EMBL" id="WBVX01000029">
    <property type="protein sequence ID" value="KAB2680055.1"/>
    <property type="molecule type" value="Genomic_DNA"/>
</dbReference>
<reference evidence="3 4" key="1">
    <citation type="submission" date="2019-09" db="EMBL/GenBank/DDBJ databases">
        <title>Taxonomic organization of the family Brucellaceae based on a phylogenomic approach.</title>
        <authorList>
            <person name="Leclercq S."/>
            <person name="Cloeckaert A."/>
            <person name="Zygmunt M.S."/>
        </authorList>
    </citation>
    <scope>NUCLEOTIDE SEQUENCE [LARGE SCALE GENOMIC DNA]</scope>
    <source>
        <strain evidence="3 4">WS1830</strain>
    </source>
</reference>
<gene>
    <name evidence="3" type="ORF">F9L08_21900</name>
</gene>
<accession>A0A6L3Y809</accession>
<evidence type="ECO:0000259" key="2">
    <source>
        <dbReference type="SMART" id="SM00974"/>
    </source>
</evidence>
<feature type="domain" description="Bacteriophage T5 Orf172 DNA-binding" evidence="2">
    <location>
        <begin position="15"/>
        <end position="95"/>
    </location>
</feature>
<keyword evidence="1" id="KW-0472">Membrane</keyword>
<dbReference type="Pfam" id="PF10544">
    <property type="entry name" value="T5orf172"/>
    <property type="match status" value="1"/>
</dbReference>
<dbReference type="SMART" id="SM00974">
    <property type="entry name" value="T5orf172"/>
    <property type="match status" value="1"/>
</dbReference>
<comment type="caution">
    <text evidence="3">The sequence shown here is derived from an EMBL/GenBank/DDBJ whole genome shotgun (WGS) entry which is preliminary data.</text>
</comment>
<dbReference type="AlphaFoldDB" id="A0A6L3Y809"/>
<dbReference type="Proteomes" id="UP000481643">
    <property type="component" value="Unassembled WGS sequence"/>
</dbReference>
<evidence type="ECO:0000256" key="1">
    <source>
        <dbReference type="SAM" id="Phobius"/>
    </source>
</evidence>
<feature type="transmembrane region" description="Helical" evidence="1">
    <location>
        <begin position="122"/>
        <end position="145"/>
    </location>
</feature>
<evidence type="ECO:0000313" key="4">
    <source>
        <dbReference type="Proteomes" id="UP000481643"/>
    </source>
</evidence>
<dbReference type="RefSeq" id="WP_139975173.1">
    <property type="nucleotide sequence ID" value="NZ_WBVX01000029.1"/>
</dbReference>
<proteinExistence type="predicted"/>
<evidence type="ECO:0000313" key="3">
    <source>
        <dbReference type="EMBL" id="KAB2680055.1"/>
    </source>
</evidence>
<dbReference type="InterPro" id="IPR018306">
    <property type="entry name" value="Phage_T5_Orf172_DNA-bd"/>
</dbReference>
<name>A0A6L3Y809_9HYPH</name>
<keyword evidence="1" id="KW-0812">Transmembrane</keyword>
<organism evidence="3 4">
    <name type="scientific">Brucella tritici</name>
    <dbReference type="NCBI Taxonomy" id="94626"/>
    <lineage>
        <taxon>Bacteria</taxon>
        <taxon>Pseudomonadati</taxon>
        <taxon>Pseudomonadota</taxon>
        <taxon>Alphaproteobacteria</taxon>
        <taxon>Hyphomicrobiales</taxon>
        <taxon>Brucellaceae</taxon>
        <taxon>Brucella/Ochrobactrum group</taxon>
        <taxon>Brucella</taxon>
    </lineage>
</organism>
<keyword evidence="1" id="KW-1133">Transmembrane helix</keyword>
<sequence>MSEKKEGYVYVLSNPAMPGLVKIGRTTRHPTDRVRELNSASGVALPFKLEASIRTKYPNWTEKLLHQALDRYRLNHKREFFQLSADEAVAICKSCVRMSKSEFLKSVGYKPKPRRPKLLVGWLKMAVGITVVALISDIAIGTQFVNTAWLYGRLMFGGL</sequence>